<dbReference type="EMBL" id="WIVE01000048">
    <property type="protein sequence ID" value="MQX37590.1"/>
    <property type="molecule type" value="Genomic_DNA"/>
</dbReference>
<evidence type="ECO:0000313" key="2">
    <source>
        <dbReference type="EMBL" id="MQX37590.1"/>
    </source>
</evidence>
<dbReference type="AlphaFoldDB" id="A0A7X1ZI04"/>
<reference evidence="2 3" key="1">
    <citation type="submission" date="2019-10" db="EMBL/GenBank/DDBJ databases">
        <title>Draft whole-genome sequence of the purple nonsulfur photosynthetic bacterium Roseospira navarrensis DSM 15114.</title>
        <authorList>
            <person name="Kyndt J.A."/>
            <person name="Meyer T.E."/>
        </authorList>
    </citation>
    <scope>NUCLEOTIDE SEQUENCE [LARGE SCALE GENOMIC DNA]</scope>
    <source>
        <strain evidence="2 3">DSM 15114</strain>
    </source>
</reference>
<dbReference type="InterPro" id="IPR021252">
    <property type="entry name" value="DUF2794"/>
</dbReference>
<sequence>MWSARAPWPVLWSVPCPASVERADTAPRRRRRPGRVLSVADLKDTVVFWVDSPGDSTENTVRPRQGADGAPHPPGRVGDAAAARPAASDTGNTGSSMSKIVRFLEYRRGAPFVHFTRSEMNSLLSLYSRHVMRGEWRDYAIDQSDGMARFAVFRSSFERPLFIISKQIKGQAKAGNVAAGGATTAVYQFTVTSGREKVAQGASLLEVMPVFDQPARLLRGSS</sequence>
<proteinExistence type="predicted"/>
<evidence type="ECO:0000313" key="3">
    <source>
        <dbReference type="Proteomes" id="UP000434582"/>
    </source>
</evidence>
<dbReference type="Proteomes" id="UP000434582">
    <property type="component" value="Unassembled WGS sequence"/>
</dbReference>
<keyword evidence="3" id="KW-1185">Reference proteome</keyword>
<dbReference type="OrthoDB" id="7159482at2"/>
<comment type="caution">
    <text evidence="2">The sequence shown here is derived from an EMBL/GenBank/DDBJ whole genome shotgun (WGS) entry which is preliminary data.</text>
</comment>
<protein>
    <submittedName>
        <fullName evidence="2">DUF2794 domain-containing protein</fullName>
    </submittedName>
</protein>
<name>A0A7X1ZI04_9PROT</name>
<evidence type="ECO:0000256" key="1">
    <source>
        <dbReference type="SAM" id="MobiDB-lite"/>
    </source>
</evidence>
<organism evidence="2 3">
    <name type="scientific">Roseospira navarrensis</name>
    <dbReference type="NCBI Taxonomy" id="140058"/>
    <lineage>
        <taxon>Bacteria</taxon>
        <taxon>Pseudomonadati</taxon>
        <taxon>Pseudomonadota</taxon>
        <taxon>Alphaproteobacteria</taxon>
        <taxon>Rhodospirillales</taxon>
        <taxon>Rhodospirillaceae</taxon>
        <taxon>Roseospira</taxon>
    </lineage>
</organism>
<feature type="region of interest" description="Disordered" evidence="1">
    <location>
        <begin position="53"/>
        <end position="95"/>
    </location>
</feature>
<accession>A0A7X1ZI04</accession>
<dbReference type="Pfam" id="PF10984">
    <property type="entry name" value="DUF2794"/>
    <property type="match status" value="1"/>
</dbReference>
<gene>
    <name evidence="2" type="ORF">GHC57_13785</name>
</gene>